<accession>A0AAD2CUS5</accession>
<feature type="region of interest" description="Disordered" evidence="1">
    <location>
        <begin position="77"/>
        <end position="109"/>
    </location>
</feature>
<dbReference type="AlphaFoldDB" id="A0AAD2CUS5"/>
<feature type="compositionally biased region" description="Polar residues" evidence="1">
    <location>
        <begin position="90"/>
        <end position="103"/>
    </location>
</feature>
<feature type="region of interest" description="Disordered" evidence="1">
    <location>
        <begin position="1"/>
        <end position="23"/>
    </location>
</feature>
<dbReference type="EMBL" id="CAKOGP040001557">
    <property type="protein sequence ID" value="CAJ1946008.1"/>
    <property type="molecule type" value="Genomic_DNA"/>
</dbReference>
<keyword evidence="3" id="KW-1185">Reference proteome</keyword>
<gene>
    <name evidence="2" type="ORF">CYCCA115_LOCUS10150</name>
</gene>
<reference evidence="2" key="1">
    <citation type="submission" date="2023-08" db="EMBL/GenBank/DDBJ databases">
        <authorList>
            <person name="Audoor S."/>
            <person name="Bilcke G."/>
        </authorList>
    </citation>
    <scope>NUCLEOTIDE SEQUENCE</scope>
</reference>
<protein>
    <submittedName>
        <fullName evidence="2">Uncharacterized protein</fullName>
    </submittedName>
</protein>
<evidence type="ECO:0000313" key="2">
    <source>
        <dbReference type="EMBL" id="CAJ1946008.1"/>
    </source>
</evidence>
<dbReference type="Proteomes" id="UP001295423">
    <property type="component" value="Unassembled WGS sequence"/>
</dbReference>
<evidence type="ECO:0000313" key="3">
    <source>
        <dbReference type="Proteomes" id="UP001295423"/>
    </source>
</evidence>
<name>A0AAD2CUS5_9STRA</name>
<proteinExistence type="predicted"/>
<organism evidence="2 3">
    <name type="scientific">Cylindrotheca closterium</name>
    <dbReference type="NCBI Taxonomy" id="2856"/>
    <lineage>
        <taxon>Eukaryota</taxon>
        <taxon>Sar</taxon>
        <taxon>Stramenopiles</taxon>
        <taxon>Ochrophyta</taxon>
        <taxon>Bacillariophyta</taxon>
        <taxon>Bacillariophyceae</taxon>
        <taxon>Bacillariophycidae</taxon>
        <taxon>Bacillariales</taxon>
        <taxon>Bacillariaceae</taxon>
        <taxon>Cylindrotheca</taxon>
    </lineage>
</organism>
<evidence type="ECO:0000256" key="1">
    <source>
        <dbReference type="SAM" id="MobiDB-lite"/>
    </source>
</evidence>
<sequence>MKPNSLKERLKSSRTEISEMGDKNKRRLKKYLQATGNLLFQRSERSLLTLREQHQDHAARESEEHRVLRTTVIVEQTPEPGTDLEEEGMETSSENADSNSMASTKMKRKRGMLNKWVSKMMASNDKASPPPPPLEQDDDEDIQFEGCTLHIASLRSTSPLVDRKRSDGTVDTSTNSEKCETFDDDDTTKMMVVSGQRDCADTVDASTVVVSNKSNPVTRILCSMSEETTVREINAWRNAACDLLLL</sequence>
<comment type="caution">
    <text evidence="2">The sequence shown here is derived from an EMBL/GenBank/DDBJ whole genome shotgun (WGS) entry which is preliminary data.</text>
</comment>